<dbReference type="GeneID" id="105363161"/>
<dbReference type="Gene3D" id="3.30.465.10">
    <property type="match status" value="1"/>
</dbReference>
<evidence type="ECO:0000313" key="32">
    <source>
        <dbReference type="RefSeq" id="XP_011499083.1"/>
    </source>
</evidence>
<evidence type="ECO:0000256" key="10">
    <source>
        <dbReference type="ARBA" id="ARBA00022630"/>
    </source>
</evidence>
<keyword evidence="15" id="KW-0521">NADP</keyword>
<keyword evidence="8" id="KW-0444">Lipid biosynthesis</keyword>
<keyword evidence="18" id="KW-0333">Golgi apparatus</keyword>
<dbReference type="InterPro" id="IPR016166">
    <property type="entry name" value="FAD-bd_PCMH"/>
</dbReference>
<evidence type="ECO:0000256" key="3">
    <source>
        <dbReference type="ARBA" id="ARBA00004275"/>
    </source>
</evidence>
<evidence type="ECO:0000256" key="12">
    <source>
        <dbReference type="ARBA" id="ARBA00022729"/>
    </source>
</evidence>
<dbReference type="Proteomes" id="UP000695007">
    <property type="component" value="Unplaced"/>
</dbReference>
<evidence type="ECO:0000256" key="25">
    <source>
        <dbReference type="ARBA" id="ARBA00052927"/>
    </source>
</evidence>
<evidence type="ECO:0000256" key="16">
    <source>
        <dbReference type="ARBA" id="ARBA00022989"/>
    </source>
</evidence>
<reference evidence="32" key="1">
    <citation type="submission" date="2025-08" db="UniProtKB">
        <authorList>
            <consortium name="RefSeq"/>
        </authorList>
    </citation>
    <scope>IDENTIFICATION</scope>
</reference>
<dbReference type="InterPro" id="IPR040165">
    <property type="entry name" value="Diminuto-like"/>
</dbReference>
<feature type="domain" description="FAD-binding PCMH-type" evidence="30">
    <location>
        <begin position="34"/>
        <end position="220"/>
    </location>
</feature>
<evidence type="ECO:0000256" key="22">
    <source>
        <dbReference type="ARBA" id="ARBA00023166"/>
    </source>
</evidence>
<evidence type="ECO:0000256" key="28">
    <source>
        <dbReference type="ARBA" id="ARBA00080612"/>
    </source>
</evidence>
<evidence type="ECO:0000256" key="14">
    <source>
        <dbReference type="ARBA" id="ARBA00022827"/>
    </source>
</evidence>
<dbReference type="GO" id="GO:0050614">
    <property type="term" value="F:Delta24-sterol reductase activity"/>
    <property type="evidence" value="ECO:0007669"/>
    <property type="project" value="UniProtKB-EC"/>
</dbReference>
<keyword evidence="21" id="KW-0576">Peroxisome</keyword>
<gene>
    <name evidence="32" type="primary">LOC105363161</name>
</gene>
<evidence type="ECO:0000256" key="1">
    <source>
        <dbReference type="ARBA" id="ARBA00001974"/>
    </source>
</evidence>
<keyword evidence="14" id="KW-0274">FAD</keyword>
<dbReference type="EC" id="1.3.1.72" evidence="6"/>
<evidence type="ECO:0000256" key="6">
    <source>
        <dbReference type="ARBA" id="ARBA00012405"/>
    </source>
</evidence>
<keyword evidence="12" id="KW-0732">Signal</keyword>
<dbReference type="PANTHER" id="PTHR10801">
    <property type="entry name" value="24-DEHYDROCHOLESTEROL REDUCTASE"/>
    <property type="match status" value="1"/>
</dbReference>
<keyword evidence="11 29" id="KW-0812">Transmembrane</keyword>
<keyword evidence="31" id="KW-1185">Reference proteome</keyword>
<evidence type="ECO:0000256" key="4">
    <source>
        <dbReference type="ARBA" id="ARBA00004389"/>
    </source>
</evidence>
<evidence type="ECO:0000256" key="2">
    <source>
        <dbReference type="ARBA" id="ARBA00004194"/>
    </source>
</evidence>
<evidence type="ECO:0000256" key="19">
    <source>
        <dbReference type="ARBA" id="ARBA00023098"/>
    </source>
</evidence>
<keyword evidence="19" id="KW-0443">Lipid metabolism</keyword>
<dbReference type="GO" id="GO:0000139">
    <property type="term" value="C:Golgi membrane"/>
    <property type="evidence" value="ECO:0007669"/>
    <property type="project" value="UniProtKB-SubCell"/>
</dbReference>
<keyword evidence="13" id="KW-0256">Endoplasmic reticulum</keyword>
<evidence type="ECO:0000256" key="18">
    <source>
        <dbReference type="ARBA" id="ARBA00023034"/>
    </source>
</evidence>
<evidence type="ECO:0000256" key="9">
    <source>
        <dbReference type="ARBA" id="ARBA00022548"/>
    </source>
</evidence>
<evidence type="ECO:0000256" key="13">
    <source>
        <dbReference type="ARBA" id="ARBA00022824"/>
    </source>
</evidence>
<evidence type="ECO:0000256" key="21">
    <source>
        <dbReference type="ARBA" id="ARBA00023140"/>
    </source>
</evidence>
<keyword evidence="9" id="KW-0153">Cholesterol metabolism</keyword>
<evidence type="ECO:0000256" key="20">
    <source>
        <dbReference type="ARBA" id="ARBA00023136"/>
    </source>
</evidence>
<name>A0AAJ6YJ89_9HYME</name>
<protein>
    <recommendedName>
        <fullName evidence="7">Delta(24)-sterol reductase</fullName>
        <ecNumber evidence="6">1.3.1.72</ecNumber>
    </recommendedName>
    <alternativeName>
        <fullName evidence="27">24-dehydrocholesterol reductase</fullName>
    </alternativeName>
    <alternativeName>
        <fullName evidence="28">3-beta-hydroxysterol Delta-24-reductase</fullName>
    </alternativeName>
</protein>
<keyword evidence="17" id="KW-0560">Oxidoreductase</keyword>
<dbReference type="InterPro" id="IPR006094">
    <property type="entry name" value="Oxid_FAD_bind_N"/>
</dbReference>
<comment type="subcellular location">
    <subcellularLocation>
        <location evidence="4">Endoplasmic reticulum membrane</location>
        <topology evidence="4">Single-pass membrane protein</topology>
    </subcellularLocation>
    <subcellularLocation>
        <location evidence="2">Golgi apparatus membrane</location>
        <topology evidence="2">Single-pass membrane protein</topology>
    </subcellularLocation>
    <subcellularLocation>
        <location evidence="3">Peroxisome</location>
    </subcellularLocation>
</comment>
<evidence type="ECO:0000256" key="27">
    <source>
        <dbReference type="ARBA" id="ARBA00078485"/>
    </source>
</evidence>
<dbReference type="InterPro" id="IPR016169">
    <property type="entry name" value="FAD-bd_PCMH_sub2"/>
</dbReference>
<keyword evidence="10" id="KW-0285">Flavoprotein</keyword>
<evidence type="ECO:0000256" key="29">
    <source>
        <dbReference type="SAM" id="Phobius"/>
    </source>
</evidence>
<sequence length="503" mass="59169">MLKFLDNMVEHVLLHYRWFFVVFFLLPLSVIYEIYSLARNWLIFKLNTAPQQHEKRVKIIQRQVKEWKAKFSNRQMCTARPGWQTMSFRQGRYKSSMFNVRIGMYDILEVNVDEKYVRVEPMVTMGQLSRTLNQLGWTIPVLPEIDDLTVGGLIMGTGVETSSHKYGLFQHTCRAFEVVLCDGSVVKCSRTDNVELFHAIPWSHGTIGFLLAADIDIVPARKLVKLHYQPVHNLKKAIQVFKKASYDTSNDFVEAIMFSLDDGVVMTGVMVDADNCTKTNEIGRWYKPWFFKHVESKLYKDMKYLTEYIPLRHYYHRHTRSLFWELQNIVPFGNNFLFRLLLGWTMPPKVSLLKLTQTKSIKKLYETQHIIQDMLIPIEKLEDAIIMFNKKVEVYPLWLCPFKLTDDPGFVHSHQSSSEMYVDVGVYGIPGTRDYEATRTTREIEKFVSDVHGYQMLYADTYTTRDEFRKMFDHTLYDKMRKSLNCEKAFSEVYDKVNKNARI</sequence>
<evidence type="ECO:0000256" key="15">
    <source>
        <dbReference type="ARBA" id="ARBA00022857"/>
    </source>
</evidence>
<dbReference type="PANTHER" id="PTHR10801:SF0">
    <property type="entry name" value="DELTA(24)-STEROL REDUCTASE"/>
    <property type="match status" value="1"/>
</dbReference>
<organism evidence="31 32">
    <name type="scientific">Ceratosolen solmsi marchali</name>
    <dbReference type="NCBI Taxonomy" id="326594"/>
    <lineage>
        <taxon>Eukaryota</taxon>
        <taxon>Metazoa</taxon>
        <taxon>Ecdysozoa</taxon>
        <taxon>Arthropoda</taxon>
        <taxon>Hexapoda</taxon>
        <taxon>Insecta</taxon>
        <taxon>Pterygota</taxon>
        <taxon>Neoptera</taxon>
        <taxon>Endopterygota</taxon>
        <taxon>Hymenoptera</taxon>
        <taxon>Apocrita</taxon>
        <taxon>Proctotrupomorpha</taxon>
        <taxon>Chalcidoidea</taxon>
        <taxon>Agaonidae</taxon>
        <taxon>Agaoninae</taxon>
        <taxon>Ceratosolen</taxon>
    </lineage>
</organism>
<comment type="cofactor">
    <cofactor evidence="1">
        <name>FAD</name>
        <dbReference type="ChEBI" id="CHEBI:57692"/>
    </cofactor>
</comment>
<dbReference type="AlphaFoldDB" id="A0AAJ6YJ89"/>
<evidence type="ECO:0000256" key="8">
    <source>
        <dbReference type="ARBA" id="ARBA00022516"/>
    </source>
</evidence>
<evidence type="ECO:0000256" key="24">
    <source>
        <dbReference type="ARBA" id="ARBA00051033"/>
    </source>
</evidence>
<evidence type="ECO:0000259" key="30">
    <source>
        <dbReference type="PROSITE" id="PS51387"/>
    </source>
</evidence>
<dbReference type="GO" id="GO:0005777">
    <property type="term" value="C:peroxisome"/>
    <property type="evidence" value="ECO:0007669"/>
    <property type="project" value="UniProtKB-SubCell"/>
</dbReference>
<dbReference type="SUPFAM" id="SSF56176">
    <property type="entry name" value="FAD-binding/transporter-associated domain-like"/>
    <property type="match status" value="1"/>
</dbReference>
<accession>A0AAJ6YJ89</accession>
<dbReference type="FunFam" id="3.30.465.10:FF:000032">
    <property type="entry name" value="Delta(24)-sterol reductase"/>
    <property type="match status" value="1"/>
</dbReference>
<dbReference type="PROSITE" id="PS51387">
    <property type="entry name" value="FAD_PCMH"/>
    <property type="match status" value="1"/>
</dbReference>
<dbReference type="RefSeq" id="XP_011499083.1">
    <property type="nucleotide sequence ID" value="XM_011500781.1"/>
</dbReference>
<comment type="catalytic activity">
    <reaction evidence="24">
        <text>lanosterol + NADPH + H(+) = 24,25-dihydrolanosterol + NADP(+)</text>
        <dbReference type="Rhea" id="RHEA:33919"/>
        <dbReference type="ChEBI" id="CHEBI:15378"/>
        <dbReference type="ChEBI" id="CHEBI:16521"/>
        <dbReference type="ChEBI" id="CHEBI:28113"/>
        <dbReference type="ChEBI" id="CHEBI:57783"/>
        <dbReference type="ChEBI" id="CHEBI:58349"/>
    </reaction>
    <physiologicalReaction direction="left-to-right" evidence="24">
        <dbReference type="Rhea" id="RHEA:33920"/>
    </physiologicalReaction>
</comment>
<comment type="catalytic activity">
    <reaction evidence="25">
        <text>5alpha-cholest-8-en-3beta-ol + NADP(+) = zymosterol + NADPH + H(+)</text>
        <dbReference type="Rhea" id="RHEA:36399"/>
        <dbReference type="ChEBI" id="CHEBI:15378"/>
        <dbReference type="ChEBI" id="CHEBI:16608"/>
        <dbReference type="ChEBI" id="CHEBI:18252"/>
        <dbReference type="ChEBI" id="CHEBI:57783"/>
        <dbReference type="ChEBI" id="CHEBI:58349"/>
        <dbReference type="EC" id="1.3.1.72"/>
    </reaction>
    <physiologicalReaction direction="right-to-left" evidence="25">
        <dbReference type="Rhea" id="RHEA:36401"/>
    </physiologicalReaction>
</comment>
<dbReference type="GO" id="GO:0000246">
    <property type="term" value="F:Delta24(24-1) sterol reductase activity"/>
    <property type="evidence" value="ECO:0007669"/>
    <property type="project" value="TreeGrafter"/>
</dbReference>
<dbReference type="InterPro" id="IPR036318">
    <property type="entry name" value="FAD-bd_PCMH-like_sf"/>
</dbReference>
<proteinExistence type="predicted"/>
<dbReference type="GO" id="GO:0008203">
    <property type="term" value="P:cholesterol metabolic process"/>
    <property type="evidence" value="ECO:0007669"/>
    <property type="project" value="UniProtKB-KW"/>
</dbReference>
<evidence type="ECO:0000313" key="31">
    <source>
        <dbReference type="Proteomes" id="UP000695007"/>
    </source>
</evidence>
<evidence type="ECO:0000256" key="26">
    <source>
        <dbReference type="ARBA" id="ARBA00056986"/>
    </source>
</evidence>
<comment type="subunit">
    <text evidence="5">Homodimer.</text>
</comment>
<comment type="function">
    <text evidence="26">Catalyzes the reduction of the delta-24 double bond of sterol intermediates during cholesterol biosynthesis. In addition to its cholesterol-synthesizing activity, can protect cells from oxidative stress by reducing caspase 3 activity during apoptosis induced by oxidative stress. Also protects against amyloid-beta peptide-induced apoptosis.</text>
</comment>
<keyword evidence="20 29" id="KW-0472">Membrane</keyword>
<keyword evidence="23" id="KW-0753">Steroid metabolism</keyword>
<feature type="transmembrane region" description="Helical" evidence="29">
    <location>
        <begin position="16"/>
        <end position="35"/>
    </location>
</feature>
<evidence type="ECO:0000256" key="5">
    <source>
        <dbReference type="ARBA" id="ARBA00011738"/>
    </source>
</evidence>
<evidence type="ECO:0000256" key="7">
    <source>
        <dbReference type="ARBA" id="ARBA00019086"/>
    </source>
</evidence>
<evidence type="ECO:0000256" key="11">
    <source>
        <dbReference type="ARBA" id="ARBA00022692"/>
    </source>
</evidence>
<keyword evidence="22" id="KW-1207">Sterol metabolism</keyword>
<dbReference type="KEGG" id="csol:105363161"/>
<evidence type="ECO:0000256" key="23">
    <source>
        <dbReference type="ARBA" id="ARBA00023221"/>
    </source>
</evidence>
<dbReference type="Pfam" id="PF01565">
    <property type="entry name" value="FAD_binding_4"/>
    <property type="match status" value="1"/>
</dbReference>
<evidence type="ECO:0000256" key="17">
    <source>
        <dbReference type="ARBA" id="ARBA00023002"/>
    </source>
</evidence>
<dbReference type="GO" id="GO:0005789">
    <property type="term" value="C:endoplasmic reticulum membrane"/>
    <property type="evidence" value="ECO:0007669"/>
    <property type="project" value="UniProtKB-SubCell"/>
</dbReference>
<keyword evidence="16 29" id="KW-1133">Transmembrane helix</keyword>
<dbReference type="GO" id="GO:0071949">
    <property type="term" value="F:FAD binding"/>
    <property type="evidence" value="ECO:0007669"/>
    <property type="project" value="InterPro"/>
</dbReference>